<dbReference type="InterPro" id="IPR005467">
    <property type="entry name" value="His_kinase_dom"/>
</dbReference>
<dbReference type="InterPro" id="IPR011990">
    <property type="entry name" value="TPR-like_helical_dom_sf"/>
</dbReference>
<organism evidence="10 11">
    <name type="scientific">Bacteroides salyersiae</name>
    <dbReference type="NCBI Taxonomy" id="291644"/>
    <lineage>
        <taxon>Bacteria</taxon>
        <taxon>Pseudomonadati</taxon>
        <taxon>Bacteroidota</taxon>
        <taxon>Bacteroidia</taxon>
        <taxon>Bacteroidales</taxon>
        <taxon>Bacteroidaceae</taxon>
        <taxon>Bacteroides</taxon>
    </lineage>
</organism>
<sequence length="671" mass="77759">MKDLPYITIGRFSVLFIILLLSTTTIAQNREMKEYNVDSTLYVYYQQCKANIQSPIVLPMSDTLFTMAQTKSDPRMQAVALSTKLDYYYFKGQEDSIIAWVERVKKFAQETEQSKYYYFAWGKRLILFYIKNGKFNTALYEAQNMLREAQQEDNKEGIAYCYDCIGDIYILKRLRQQAIDAKLKAIEIIETYHLNAYNLHSKYMSVAKLYNDMLQPQKANDIIKKAEKLVHNNNQAFEQKLQYVAYYLRVNQLEKAQKALEEAEELFKHDKTLINRQKNLIVSRESYYKQTKQYQKALQALEEQEKLAAEMGETQLGLEVKMRKGQTYYWMRQKDLAADYLYDYINLADSINNINEQAAITEFSSLLNFEKIKIEKKELELKAKEAELKHNRSFILLLVSTLFIVFILFYREFYLNKKLKHSKKLLLIKNQELTESENNLRKARDKAEKASNMKTSFIRNMTHEIRTPLNSIVGFSQVISSQFKKDDETHEFANLIEKNSDKLLKLIDDVLELSDLESSEDMELESTNIHICCEQALSKIQPYISKDVSLEFHPGNSELFIHTNKEAVSKILFNLLHNAAKFTEKGKITLAYSLSEAKDQISISVTDTGIGIPADKQEIIFERFTKVSNFSQGCGLGLALSKLLAQKLGGNLVIDKTNKTGSRFVLTLPVQ</sequence>
<dbReference type="EMBL" id="VWMK01000008">
    <property type="protein sequence ID" value="KAA3765874.1"/>
    <property type="molecule type" value="Genomic_DNA"/>
</dbReference>
<feature type="coiled-coil region" evidence="7">
    <location>
        <begin position="426"/>
        <end position="453"/>
    </location>
</feature>
<dbReference type="AlphaFoldDB" id="A0A7J4XJJ4"/>
<protein>
    <recommendedName>
        <fullName evidence="2">histidine kinase</fullName>
        <ecNumber evidence="2">2.7.13.3</ecNumber>
    </recommendedName>
</protein>
<comment type="caution">
    <text evidence="10">The sequence shown here is derived from an EMBL/GenBank/DDBJ whole genome shotgun (WGS) entry which is preliminary data.</text>
</comment>
<feature type="domain" description="Histidine kinase" evidence="9">
    <location>
        <begin position="460"/>
        <end position="671"/>
    </location>
</feature>
<keyword evidence="6" id="KW-0902">Two-component regulatory system</keyword>
<evidence type="ECO:0000256" key="6">
    <source>
        <dbReference type="ARBA" id="ARBA00023012"/>
    </source>
</evidence>
<dbReference type="GO" id="GO:0000155">
    <property type="term" value="F:phosphorelay sensor kinase activity"/>
    <property type="evidence" value="ECO:0007669"/>
    <property type="project" value="InterPro"/>
</dbReference>
<evidence type="ECO:0000313" key="11">
    <source>
        <dbReference type="Proteomes" id="UP000422221"/>
    </source>
</evidence>
<evidence type="ECO:0000256" key="4">
    <source>
        <dbReference type="ARBA" id="ARBA00022679"/>
    </source>
</evidence>
<dbReference type="InterPro" id="IPR003661">
    <property type="entry name" value="HisK_dim/P_dom"/>
</dbReference>
<evidence type="ECO:0000256" key="2">
    <source>
        <dbReference type="ARBA" id="ARBA00012438"/>
    </source>
</evidence>
<reference evidence="10 11" key="1">
    <citation type="journal article" date="2019" name="Nat. Med.">
        <title>A library of human gut bacterial isolates paired with longitudinal multiomics data enables mechanistic microbiome research.</title>
        <authorList>
            <person name="Poyet M."/>
            <person name="Groussin M."/>
            <person name="Gibbons S.M."/>
            <person name="Avila-Pacheco J."/>
            <person name="Jiang X."/>
            <person name="Kearney S.M."/>
            <person name="Perrotta A.R."/>
            <person name="Berdy B."/>
            <person name="Zhao S."/>
            <person name="Lieberman T.D."/>
            <person name="Swanson P.K."/>
            <person name="Smith M."/>
            <person name="Roesemann S."/>
            <person name="Alexander J.E."/>
            <person name="Rich S.A."/>
            <person name="Livny J."/>
            <person name="Vlamakis H."/>
            <person name="Clish C."/>
            <person name="Bullock K."/>
            <person name="Deik A."/>
            <person name="Scott J."/>
            <person name="Pierce K.A."/>
            <person name="Xavier R.J."/>
            <person name="Alm E.J."/>
        </authorList>
    </citation>
    <scope>NUCLEOTIDE SEQUENCE [LARGE SCALE GENOMIC DNA]</scope>
    <source>
        <strain evidence="10 11">BIOML-A10</strain>
    </source>
</reference>
<dbReference type="Pfam" id="PF00512">
    <property type="entry name" value="HisKA"/>
    <property type="match status" value="1"/>
</dbReference>
<dbReference type="SMART" id="SM00387">
    <property type="entry name" value="HATPase_c"/>
    <property type="match status" value="1"/>
</dbReference>
<gene>
    <name evidence="10" type="ORF">F3F73_09970</name>
</gene>
<evidence type="ECO:0000256" key="1">
    <source>
        <dbReference type="ARBA" id="ARBA00000085"/>
    </source>
</evidence>
<feature type="transmembrane region" description="Helical" evidence="8">
    <location>
        <begin position="394"/>
        <end position="414"/>
    </location>
</feature>
<dbReference type="InterPro" id="IPR050736">
    <property type="entry name" value="Sensor_HK_Regulatory"/>
</dbReference>
<evidence type="ECO:0000256" key="8">
    <source>
        <dbReference type="SAM" id="Phobius"/>
    </source>
</evidence>
<evidence type="ECO:0000256" key="7">
    <source>
        <dbReference type="SAM" id="Coils"/>
    </source>
</evidence>
<dbReference type="SUPFAM" id="SSF55874">
    <property type="entry name" value="ATPase domain of HSP90 chaperone/DNA topoisomerase II/histidine kinase"/>
    <property type="match status" value="1"/>
</dbReference>
<dbReference type="InterPro" id="IPR036890">
    <property type="entry name" value="HATPase_C_sf"/>
</dbReference>
<evidence type="ECO:0000313" key="10">
    <source>
        <dbReference type="EMBL" id="KAA3765874.1"/>
    </source>
</evidence>
<dbReference type="PROSITE" id="PS50109">
    <property type="entry name" value="HIS_KIN"/>
    <property type="match status" value="1"/>
</dbReference>
<dbReference type="Gene3D" id="1.10.287.130">
    <property type="match status" value="1"/>
</dbReference>
<dbReference type="SUPFAM" id="SSF48452">
    <property type="entry name" value="TPR-like"/>
    <property type="match status" value="1"/>
</dbReference>
<dbReference type="Proteomes" id="UP000422221">
    <property type="component" value="Unassembled WGS sequence"/>
</dbReference>
<dbReference type="InterPro" id="IPR036097">
    <property type="entry name" value="HisK_dim/P_sf"/>
</dbReference>
<feature type="coiled-coil region" evidence="7">
    <location>
        <begin position="253"/>
        <end position="314"/>
    </location>
</feature>
<dbReference type="InterPro" id="IPR004358">
    <property type="entry name" value="Sig_transdc_His_kin-like_C"/>
</dbReference>
<evidence type="ECO:0000256" key="5">
    <source>
        <dbReference type="ARBA" id="ARBA00022777"/>
    </source>
</evidence>
<dbReference type="CDD" id="cd00082">
    <property type="entry name" value="HisKA"/>
    <property type="match status" value="1"/>
</dbReference>
<keyword evidence="3" id="KW-0597">Phosphoprotein</keyword>
<dbReference type="Pfam" id="PF02518">
    <property type="entry name" value="HATPase_c"/>
    <property type="match status" value="1"/>
</dbReference>
<keyword evidence="8" id="KW-0812">Transmembrane</keyword>
<keyword evidence="8" id="KW-0472">Membrane</keyword>
<keyword evidence="5 10" id="KW-0418">Kinase</keyword>
<comment type="catalytic activity">
    <reaction evidence="1">
        <text>ATP + protein L-histidine = ADP + protein N-phospho-L-histidine.</text>
        <dbReference type="EC" id="2.7.13.3"/>
    </reaction>
</comment>
<evidence type="ECO:0000256" key="3">
    <source>
        <dbReference type="ARBA" id="ARBA00022553"/>
    </source>
</evidence>
<dbReference type="SMART" id="SM00388">
    <property type="entry name" value="HisKA"/>
    <property type="match status" value="1"/>
</dbReference>
<proteinExistence type="predicted"/>
<dbReference type="PANTHER" id="PTHR43711:SF31">
    <property type="entry name" value="HISTIDINE KINASE"/>
    <property type="match status" value="1"/>
</dbReference>
<dbReference type="RefSeq" id="WP_021936056.1">
    <property type="nucleotide sequence ID" value="NZ_CAXSTI010000003.1"/>
</dbReference>
<dbReference type="SUPFAM" id="SSF47384">
    <property type="entry name" value="Homodimeric domain of signal transducing histidine kinase"/>
    <property type="match status" value="1"/>
</dbReference>
<keyword evidence="4" id="KW-0808">Transferase</keyword>
<keyword evidence="7" id="KW-0175">Coiled coil</keyword>
<keyword evidence="8" id="KW-1133">Transmembrane helix</keyword>
<dbReference type="Gene3D" id="1.25.40.10">
    <property type="entry name" value="Tetratricopeptide repeat domain"/>
    <property type="match status" value="1"/>
</dbReference>
<dbReference type="EC" id="2.7.13.3" evidence="2"/>
<dbReference type="InterPro" id="IPR003594">
    <property type="entry name" value="HATPase_dom"/>
</dbReference>
<dbReference type="PRINTS" id="PR00344">
    <property type="entry name" value="BCTRLSENSOR"/>
</dbReference>
<dbReference type="Gene3D" id="3.30.565.10">
    <property type="entry name" value="Histidine kinase-like ATPase, C-terminal domain"/>
    <property type="match status" value="1"/>
</dbReference>
<evidence type="ECO:0000259" key="9">
    <source>
        <dbReference type="PROSITE" id="PS50109"/>
    </source>
</evidence>
<name>A0A7J4XJJ4_9BACE</name>
<dbReference type="GeneID" id="93115470"/>
<accession>A0A7J4XJJ4</accession>
<dbReference type="PANTHER" id="PTHR43711">
    <property type="entry name" value="TWO-COMPONENT HISTIDINE KINASE"/>
    <property type="match status" value="1"/>
</dbReference>